<evidence type="ECO:0000313" key="2">
    <source>
        <dbReference type="EMBL" id="KAJ8877705.1"/>
    </source>
</evidence>
<reference evidence="2 3" key="1">
    <citation type="submission" date="2023-02" db="EMBL/GenBank/DDBJ databases">
        <title>LHISI_Scaffold_Assembly.</title>
        <authorList>
            <person name="Stuart O.P."/>
            <person name="Cleave R."/>
            <person name="Magrath M.J.L."/>
            <person name="Mikheyev A.S."/>
        </authorList>
    </citation>
    <scope>NUCLEOTIDE SEQUENCE [LARGE SCALE GENOMIC DNA]</scope>
    <source>
        <strain evidence="2">Daus_M_001</strain>
        <tissue evidence="2">Leg muscle</tissue>
    </source>
</reference>
<comment type="caution">
    <text evidence="2">The sequence shown here is derived from an EMBL/GenBank/DDBJ whole genome shotgun (WGS) entry which is preliminary data.</text>
</comment>
<evidence type="ECO:0000256" key="1">
    <source>
        <dbReference type="SAM" id="MobiDB-lite"/>
    </source>
</evidence>
<sequence length="1067" mass="118237">MPQRHPIPKVGSGTLCKHSFVKIRYVSACSISVLDKCDVPPVYPRRPACLSLLCPAAIEGATGRVRMPAALQPILDWVPPLNDLSANRTDNTTWYDVPVYLSVIRCPSRKRQSGWITRVSEEIWMALNIEVLGADGVIVVRMEQHRNEMAGGTGDPREDPPTNGIVRHDSHMRRLGVTRPGIEPGSPWWGASRLTAQPPWPLGEYRLFKVKRTELDSRRGRPLAFRTRGSCWIMPLVGGFSRGSPITPALAFRLCSIPRFILIVSQRLDVKSRPNFITHPNASPSDFKVPGLVPGEYGAAPGDSREIPPTSGIVRHNSHLRKSGVTRPGMGPASQANRSATVALISSNIYSNSSRTRHQNGVAGQQYVEMPFDSQRLVTQSPTSSSANRKLSRHAVPNHTQDPSPGRHAANQLMGTSTCSGQYPAKNILLVCNVQRPENFAGSFLDNQVLTRPPLVLCEMLHSRIPRSKTVVNRVARERAPSAKLYPSLPPIITRLSLCPSSACLVKYCGRDELIAPDRICTVRRHGGNTARLARRSDEALGVRPGHELRYTVRCASGVLTYGKNSRFRRGLLSAFKTSRTLENTVTEYSIKAKTTFSKRRLTRSATTRSLHASSEPWAKQCRPYCSCASGLHVDGNPKVAAWLESFRTSEAWKHGSAKGDSGTSHRNGECPKIFIKSITRLFSGGHITVCRNNNGNSVLHSTCVTGARVTLVIGRNTFSFFRLHSGYWFLLRAPSVYSTEQAPAYLGTLHHMPLFLRKFFTPFGPTSRGAVGWCATDLGCGRLWVGIPGKAWARRSFRETFPGEPQRNELHVRAPRPITNTVDAALPGNKWPVINNSTWMCGCARERKHDERSKKNTPLCWLNVALDACKLFYKLAGKKVMCVKSARVLLASSHQCEPGLISGRDTPGFSQVGIVPDYVAVRRVFSRISRFLPQLHSGAAPFSPHVTLVNSQDLAVNSWMDPRGNFFVQGQEATLTRTPSFIAPTRKAYSVSVVMMYCENYICNSGILLRAMKEHRLNYARIFVLFSCLVRKLHRVVPGVVWTNRTMVSSNTDTNRTACSSGYRQG</sequence>
<name>A0ABQ9H0B4_9NEOP</name>
<feature type="region of interest" description="Disordered" evidence="1">
    <location>
        <begin position="148"/>
        <end position="167"/>
    </location>
</feature>
<dbReference type="EMBL" id="JARBHB010000008">
    <property type="protein sequence ID" value="KAJ8877705.1"/>
    <property type="molecule type" value="Genomic_DNA"/>
</dbReference>
<proteinExistence type="predicted"/>
<feature type="region of interest" description="Disordered" evidence="1">
    <location>
        <begin position="375"/>
        <end position="413"/>
    </location>
</feature>
<accession>A0ABQ9H0B4</accession>
<dbReference type="Proteomes" id="UP001159363">
    <property type="component" value="Chromosome 7"/>
</dbReference>
<feature type="compositionally biased region" description="Polar residues" evidence="1">
    <location>
        <begin position="376"/>
        <end position="389"/>
    </location>
</feature>
<gene>
    <name evidence="2" type="ORF">PR048_022160</name>
</gene>
<evidence type="ECO:0000313" key="3">
    <source>
        <dbReference type="Proteomes" id="UP001159363"/>
    </source>
</evidence>
<organism evidence="2 3">
    <name type="scientific">Dryococelus australis</name>
    <dbReference type="NCBI Taxonomy" id="614101"/>
    <lineage>
        <taxon>Eukaryota</taxon>
        <taxon>Metazoa</taxon>
        <taxon>Ecdysozoa</taxon>
        <taxon>Arthropoda</taxon>
        <taxon>Hexapoda</taxon>
        <taxon>Insecta</taxon>
        <taxon>Pterygota</taxon>
        <taxon>Neoptera</taxon>
        <taxon>Polyneoptera</taxon>
        <taxon>Phasmatodea</taxon>
        <taxon>Verophasmatodea</taxon>
        <taxon>Anareolatae</taxon>
        <taxon>Phasmatidae</taxon>
        <taxon>Eurycanthinae</taxon>
        <taxon>Dryococelus</taxon>
    </lineage>
</organism>
<protein>
    <submittedName>
        <fullName evidence="2">Uncharacterized protein</fullName>
    </submittedName>
</protein>
<keyword evidence="3" id="KW-1185">Reference proteome</keyword>